<evidence type="ECO:0000256" key="1">
    <source>
        <dbReference type="ARBA" id="ARBA00010996"/>
    </source>
</evidence>
<evidence type="ECO:0000313" key="9">
    <source>
        <dbReference type="EMBL" id="MFC5567155.1"/>
    </source>
</evidence>
<dbReference type="Gene3D" id="3.40.30.10">
    <property type="entry name" value="Glutaredoxin"/>
    <property type="match status" value="1"/>
</dbReference>
<keyword evidence="4 5" id="KW-0408">Iron</keyword>
<evidence type="ECO:0000313" key="10">
    <source>
        <dbReference type="Proteomes" id="UP001596056"/>
    </source>
</evidence>
<dbReference type="Pfam" id="PF00034">
    <property type="entry name" value="Cytochrom_C"/>
    <property type="match status" value="1"/>
</dbReference>
<dbReference type="Proteomes" id="UP001596056">
    <property type="component" value="Unassembled WGS sequence"/>
</dbReference>
<feature type="compositionally biased region" description="Polar residues" evidence="6">
    <location>
        <begin position="333"/>
        <end position="344"/>
    </location>
</feature>
<keyword evidence="7" id="KW-0732">Signal</keyword>
<dbReference type="SUPFAM" id="SSF52833">
    <property type="entry name" value="Thioredoxin-like"/>
    <property type="match status" value="1"/>
</dbReference>
<evidence type="ECO:0000256" key="4">
    <source>
        <dbReference type="ARBA" id="ARBA00023004"/>
    </source>
</evidence>
<keyword evidence="2 5" id="KW-0349">Heme</keyword>
<accession>A0ABW0SEA2</accession>
<organism evidence="9 10">
    <name type="scientific">Rubellimicrobium aerolatum</name>
    <dbReference type="NCBI Taxonomy" id="490979"/>
    <lineage>
        <taxon>Bacteria</taxon>
        <taxon>Pseudomonadati</taxon>
        <taxon>Pseudomonadota</taxon>
        <taxon>Alphaproteobacteria</taxon>
        <taxon>Rhodobacterales</taxon>
        <taxon>Roseobacteraceae</taxon>
        <taxon>Rubellimicrobium</taxon>
    </lineage>
</organism>
<evidence type="ECO:0000256" key="7">
    <source>
        <dbReference type="SAM" id="SignalP"/>
    </source>
</evidence>
<keyword evidence="3 5" id="KW-0479">Metal-binding</keyword>
<dbReference type="RefSeq" id="WP_209842226.1">
    <property type="nucleotide sequence ID" value="NZ_JAGGJP010000014.1"/>
</dbReference>
<name>A0ABW0SEA2_9RHOB</name>
<dbReference type="CDD" id="cd02968">
    <property type="entry name" value="SCO"/>
    <property type="match status" value="1"/>
</dbReference>
<evidence type="ECO:0000256" key="3">
    <source>
        <dbReference type="ARBA" id="ARBA00022723"/>
    </source>
</evidence>
<dbReference type="PANTHER" id="PTHR12151">
    <property type="entry name" value="ELECTRON TRANSPORT PROTIN SCO1/SENC FAMILY MEMBER"/>
    <property type="match status" value="1"/>
</dbReference>
<sequence length="344" mass="37957">MTRQDFSPWRHVRALALALATVAPASADEVRGADYFTNRPLVTQDGETVRFWDDLLRDRIVVITFIYTDCPNICSVGTARLAQVYDWLGERMGRDIFFYSITLDPENDTPEDLATFRDSFGVDRGWTFLTGTREDIDAIRYKLGERAEELAQHRSDFVIGNARTGVWRRSSAMGSLTVTLQSILELDPDWTPPAPTAVASDSPTYHAPEFGEALFLGRCASCHTIGQGVRLAPDLASVTLRRDPGWLRRFLLAPDAMLAAGDPVAVDLDADFPGIRMPNIGLEADEADALVAYLAAEDQKLVAAERSRAEQAENQGMPAHEHGDEGRAGQAQDEPTPSQEHTSH</sequence>
<evidence type="ECO:0000256" key="6">
    <source>
        <dbReference type="SAM" id="MobiDB-lite"/>
    </source>
</evidence>
<feature type="region of interest" description="Disordered" evidence="6">
    <location>
        <begin position="304"/>
        <end position="344"/>
    </location>
</feature>
<proteinExistence type="inferred from homology"/>
<gene>
    <name evidence="9" type="ORF">ACFPOC_12125</name>
</gene>
<evidence type="ECO:0000256" key="2">
    <source>
        <dbReference type="ARBA" id="ARBA00022617"/>
    </source>
</evidence>
<feature type="chain" id="PRO_5045535464" evidence="7">
    <location>
        <begin position="28"/>
        <end position="344"/>
    </location>
</feature>
<dbReference type="SUPFAM" id="SSF46626">
    <property type="entry name" value="Cytochrome c"/>
    <property type="match status" value="1"/>
</dbReference>
<dbReference type="EMBL" id="JBHSNA010000011">
    <property type="protein sequence ID" value="MFC5567155.1"/>
    <property type="molecule type" value="Genomic_DNA"/>
</dbReference>
<dbReference type="InterPro" id="IPR003782">
    <property type="entry name" value="SCO1/SenC"/>
</dbReference>
<comment type="similarity">
    <text evidence="1">Belongs to the SCO1/2 family.</text>
</comment>
<comment type="caution">
    <text evidence="9">The sequence shown here is derived from an EMBL/GenBank/DDBJ whole genome shotgun (WGS) entry which is preliminary data.</text>
</comment>
<dbReference type="Gene3D" id="1.10.760.10">
    <property type="entry name" value="Cytochrome c-like domain"/>
    <property type="match status" value="1"/>
</dbReference>
<evidence type="ECO:0000256" key="5">
    <source>
        <dbReference type="PROSITE-ProRule" id="PRU00433"/>
    </source>
</evidence>
<dbReference type="InterPro" id="IPR009056">
    <property type="entry name" value="Cyt_c-like_dom"/>
</dbReference>
<dbReference type="Pfam" id="PF02630">
    <property type="entry name" value="SCO1-SenC"/>
    <property type="match status" value="1"/>
</dbReference>
<dbReference type="InterPro" id="IPR036909">
    <property type="entry name" value="Cyt_c-like_dom_sf"/>
</dbReference>
<feature type="domain" description="Cytochrome c" evidence="8">
    <location>
        <begin position="206"/>
        <end position="298"/>
    </location>
</feature>
<reference evidence="10" key="1">
    <citation type="journal article" date="2019" name="Int. J. Syst. Evol. Microbiol.">
        <title>The Global Catalogue of Microorganisms (GCM) 10K type strain sequencing project: providing services to taxonomists for standard genome sequencing and annotation.</title>
        <authorList>
            <consortium name="The Broad Institute Genomics Platform"/>
            <consortium name="The Broad Institute Genome Sequencing Center for Infectious Disease"/>
            <person name="Wu L."/>
            <person name="Ma J."/>
        </authorList>
    </citation>
    <scope>NUCLEOTIDE SEQUENCE [LARGE SCALE GENOMIC DNA]</scope>
    <source>
        <strain evidence="10">KACC 11588</strain>
    </source>
</reference>
<feature type="signal peptide" evidence="7">
    <location>
        <begin position="1"/>
        <end position="27"/>
    </location>
</feature>
<keyword evidence="10" id="KW-1185">Reference proteome</keyword>
<dbReference type="PROSITE" id="PS51007">
    <property type="entry name" value="CYTC"/>
    <property type="match status" value="1"/>
</dbReference>
<dbReference type="PANTHER" id="PTHR12151:SF25">
    <property type="entry name" value="LINALOOL DEHYDRATASE_ISOMERASE DOMAIN-CONTAINING PROTEIN"/>
    <property type="match status" value="1"/>
</dbReference>
<dbReference type="InterPro" id="IPR036249">
    <property type="entry name" value="Thioredoxin-like_sf"/>
</dbReference>
<evidence type="ECO:0000259" key="8">
    <source>
        <dbReference type="PROSITE" id="PS51007"/>
    </source>
</evidence>
<protein>
    <submittedName>
        <fullName evidence="9">SCO family protein</fullName>
    </submittedName>
</protein>